<proteinExistence type="predicted"/>
<dbReference type="AlphaFoldDB" id="A0A9D2GYT0"/>
<evidence type="ECO:0000313" key="5">
    <source>
        <dbReference type="Proteomes" id="UP000824108"/>
    </source>
</evidence>
<dbReference type="InterPro" id="IPR019734">
    <property type="entry name" value="TPR_rpt"/>
</dbReference>
<feature type="repeat" description="TPR" evidence="3">
    <location>
        <begin position="565"/>
        <end position="598"/>
    </location>
</feature>
<evidence type="ECO:0000256" key="1">
    <source>
        <dbReference type="ARBA" id="ARBA00022737"/>
    </source>
</evidence>
<evidence type="ECO:0000313" key="4">
    <source>
        <dbReference type="EMBL" id="HIZ92553.1"/>
    </source>
</evidence>
<evidence type="ECO:0000256" key="3">
    <source>
        <dbReference type="PROSITE-ProRule" id="PRU00339"/>
    </source>
</evidence>
<dbReference type="InterPro" id="IPR011990">
    <property type="entry name" value="TPR-like_helical_dom_sf"/>
</dbReference>
<dbReference type="Gene3D" id="1.25.40.10">
    <property type="entry name" value="Tetratricopeptide repeat domain"/>
    <property type="match status" value="2"/>
</dbReference>
<keyword evidence="2 3" id="KW-0802">TPR repeat</keyword>
<dbReference type="PANTHER" id="PTHR44943">
    <property type="entry name" value="CELLULOSE SYNTHASE OPERON PROTEIN C"/>
    <property type="match status" value="1"/>
</dbReference>
<sequence length="732" mass="86486">MDEQTIKEQHKSIINLLKARRLKEAQFQLDAMLNTCGDWTLCNRLEQVKTSYNYMLQYMEQGINDPERNKLYIQLLAETWEIADQAQLILLDEVMTGYYQKLHHMGRHSAPRMEEWLHALETFQDDVAVCRLMPDNRQRMEQLLKRHEDINQNIFQTTWGNSEWSIEENAQAQSFLKSELLRPIDLCLLVSAVTMSLQECFDIRKILWLLDAYLHPDTSVVQRALTGIALTLQTYPDRAPLYSELTARLCLLDEDGRFGKDLNRVGLQLLQSQETEKIDKRMREEILPEMMKNVSKLKGMRFSMDDTSDENDRNPDWEQEFEKSGLGDKIREMNELQIEGADVYMSTFAQLKSGPFFSQLHNWFYPFDLLHSYIFNILGPNPMGDNAILAMILQSGFFCNSDKYSLCFTMSQLPQAQRNLMLNQLTPQELNEMMDQNQSQSLKQYAERPEVICNQYIHDLYRFFKLNYRRKEFHDVFREDITLYNLPVLKDILGKADLLISVADFHFRKEHYPEALYLYLQLTNEQKKTSADIFQKMGFCLQKEKKYKEAIEAYRKADLLKPDHVWTLRHLATCHRQTHNFRQALEYYKKVENIQPENINILYFTGSCHAELEEYTEALQYFFKMDFLDNHSVKAWRGIAWCSFMSGKYEQAGKYYQKILQEAQPLPTDWLNAGHTAWVQHHLQQAASYYGKAISLCENKTQFMELFDKDRDILIRHGIREEDMPLMLDIAR</sequence>
<evidence type="ECO:0000256" key="2">
    <source>
        <dbReference type="ARBA" id="ARBA00022803"/>
    </source>
</evidence>
<dbReference type="EMBL" id="DXAV01000089">
    <property type="protein sequence ID" value="HIZ92553.1"/>
    <property type="molecule type" value="Genomic_DNA"/>
</dbReference>
<comment type="caution">
    <text evidence="4">The sequence shown here is derived from an EMBL/GenBank/DDBJ whole genome shotgun (WGS) entry which is preliminary data.</text>
</comment>
<reference evidence="4" key="2">
    <citation type="submission" date="2021-04" db="EMBL/GenBank/DDBJ databases">
        <authorList>
            <person name="Gilroy R."/>
        </authorList>
    </citation>
    <scope>NUCLEOTIDE SEQUENCE</scope>
    <source>
        <strain evidence="4">CHK118-2852</strain>
    </source>
</reference>
<dbReference type="SMART" id="SM00028">
    <property type="entry name" value="TPR"/>
    <property type="match status" value="5"/>
</dbReference>
<reference evidence="4" key="1">
    <citation type="journal article" date="2021" name="PeerJ">
        <title>Extensive microbial diversity within the chicken gut microbiome revealed by metagenomics and culture.</title>
        <authorList>
            <person name="Gilroy R."/>
            <person name="Ravi A."/>
            <person name="Getino M."/>
            <person name="Pursley I."/>
            <person name="Horton D.L."/>
            <person name="Alikhan N.F."/>
            <person name="Baker D."/>
            <person name="Gharbi K."/>
            <person name="Hall N."/>
            <person name="Watson M."/>
            <person name="Adriaenssens E.M."/>
            <person name="Foster-Nyarko E."/>
            <person name="Jarju S."/>
            <person name="Secka A."/>
            <person name="Antonio M."/>
            <person name="Oren A."/>
            <person name="Chaudhuri R.R."/>
            <person name="La Ragione R."/>
            <person name="Hildebrand F."/>
            <person name="Pallen M.J."/>
        </authorList>
    </citation>
    <scope>NUCLEOTIDE SEQUENCE</scope>
    <source>
        <strain evidence="4">CHK118-2852</strain>
    </source>
</reference>
<gene>
    <name evidence="4" type="ORF">H9807_10650</name>
</gene>
<feature type="repeat" description="TPR" evidence="3">
    <location>
        <begin position="531"/>
        <end position="564"/>
    </location>
</feature>
<keyword evidence="1" id="KW-0677">Repeat</keyword>
<name>A0A9D2GYT0_9BACE</name>
<dbReference type="PROSITE" id="PS50005">
    <property type="entry name" value="TPR"/>
    <property type="match status" value="2"/>
</dbReference>
<dbReference type="InterPro" id="IPR051685">
    <property type="entry name" value="Ycf3/AcsC/BcsC/TPR_MFPF"/>
</dbReference>
<accession>A0A9D2GYT0</accession>
<dbReference type="SUPFAM" id="SSF48452">
    <property type="entry name" value="TPR-like"/>
    <property type="match status" value="1"/>
</dbReference>
<protein>
    <submittedName>
        <fullName evidence="4">Tetratricopeptide repeat protein</fullName>
    </submittedName>
</protein>
<dbReference type="Pfam" id="PF13424">
    <property type="entry name" value="TPR_12"/>
    <property type="match status" value="1"/>
</dbReference>
<dbReference type="PANTHER" id="PTHR44943:SF8">
    <property type="entry name" value="TPR REPEAT-CONTAINING PROTEIN MJ0263"/>
    <property type="match status" value="1"/>
</dbReference>
<organism evidence="4 5">
    <name type="scientific">Candidatus Bacteroides merdavium</name>
    <dbReference type="NCBI Taxonomy" id="2838472"/>
    <lineage>
        <taxon>Bacteria</taxon>
        <taxon>Pseudomonadati</taxon>
        <taxon>Bacteroidota</taxon>
        <taxon>Bacteroidia</taxon>
        <taxon>Bacteroidales</taxon>
        <taxon>Bacteroidaceae</taxon>
        <taxon>Bacteroides</taxon>
    </lineage>
</organism>
<dbReference type="Proteomes" id="UP000824108">
    <property type="component" value="Unassembled WGS sequence"/>
</dbReference>